<dbReference type="Gene3D" id="3.40.50.300">
    <property type="entry name" value="P-loop containing nucleotide triphosphate hydrolases"/>
    <property type="match status" value="1"/>
</dbReference>
<dbReference type="InterPro" id="IPR002182">
    <property type="entry name" value="NB-ARC"/>
</dbReference>
<feature type="transmembrane region" description="Helical" evidence="1">
    <location>
        <begin position="36"/>
        <end position="56"/>
    </location>
</feature>
<accession>A0A239MFU3</accession>
<protein>
    <submittedName>
        <fullName evidence="4">NB-ARC domain-containing protein</fullName>
    </submittedName>
</protein>
<keyword evidence="5" id="KW-1185">Reference proteome</keyword>
<dbReference type="InterPro" id="IPR053137">
    <property type="entry name" value="NLR-like"/>
</dbReference>
<gene>
    <name evidence="4" type="ORF">SAMN05421812_105385</name>
</gene>
<dbReference type="PANTHER" id="PTHR46082">
    <property type="entry name" value="ATP/GTP-BINDING PROTEIN-RELATED"/>
    <property type="match status" value="1"/>
</dbReference>
<sequence length="746" mass="80835">MGRRQPWIVTPLIAVALLPVATNVAANSLPDAWRPFLWIAWPCAALLALPLVWAEARTRRHRAMRNIDVPTPSQARSQRVWNVPTQGRHFSNRTSELAAIGDLMMRGVGRALLLHGMAGVGKTETAIAFALRKRSELEIGWWIDSATRVTVIAALARLAEQLGIPSANDLEAAQAVVNRLGEAERWLLIFDNAEEPADLDGLVPMATTGTVLITSRNPRFERLAEQMMVEPFDHEHAARFLTNRSGDRDVATARVLAGELGGLPLALEQAGAYCSDAGVDLDGYLDRYSSRKVALLQEGAATQHVSVDTTLRISVARARRLNHAAADLLQLMAFLAPADVPRDLLVGAPTADLPTPLAQASGDILVLDRAVAVLRQTSLLTAATPVSLRVHQLVADLLRSHLERRSSRISRMVPTLRWPGQRWLRCALRVLGHYGAPDGRDPKSWARAAVLQPHVLTVLGHVERLRVALGQADTGVAAGLLGDIAINVSRGGAVSDAVPLAERALALARALDEGSPERVRVTNKVAQVLHGAGRPAEAESLYVPMLELLERTRGWDDALTAEIANNLAGVYMEQEDHLEQSLSLMDAALTTWTRVLGTSDLRTLIAMQNKARNLRRLGRNDEALTLAREAYNLQVALNGEDHLDALVCLNNLAESTRVAGDLVESERLHARALAARERLLGPASPPTMISRNNLARVRALRGDLFAAGAMYRQVLADAEGRLPADHPCVTNAKNGIAQFSSGANTA</sequence>
<dbReference type="InterPro" id="IPR011990">
    <property type="entry name" value="TPR-like_helical_dom_sf"/>
</dbReference>
<name>A0A239MFU3_9ACTN</name>
<dbReference type="SUPFAM" id="SSF52540">
    <property type="entry name" value="P-loop containing nucleoside triphosphate hydrolases"/>
    <property type="match status" value="1"/>
</dbReference>
<dbReference type="AlphaFoldDB" id="A0A239MFU3"/>
<feature type="domain" description="DUF7779" evidence="3">
    <location>
        <begin position="319"/>
        <end position="404"/>
    </location>
</feature>
<dbReference type="SUPFAM" id="SSF48452">
    <property type="entry name" value="TPR-like"/>
    <property type="match status" value="2"/>
</dbReference>
<keyword evidence="1" id="KW-1133">Transmembrane helix</keyword>
<dbReference type="Proteomes" id="UP000198362">
    <property type="component" value="Unassembled WGS sequence"/>
</dbReference>
<dbReference type="Gene3D" id="1.25.40.10">
    <property type="entry name" value="Tetratricopeptide repeat domain"/>
    <property type="match status" value="2"/>
</dbReference>
<dbReference type="Pfam" id="PF00931">
    <property type="entry name" value="NB-ARC"/>
    <property type="match status" value="1"/>
</dbReference>
<dbReference type="EMBL" id="FZPH01000005">
    <property type="protein sequence ID" value="SNT40992.1"/>
    <property type="molecule type" value="Genomic_DNA"/>
</dbReference>
<evidence type="ECO:0000259" key="2">
    <source>
        <dbReference type="Pfam" id="PF00931"/>
    </source>
</evidence>
<evidence type="ECO:0000313" key="5">
    <source>
        <dbReference type="Proteomes" id="UP000198362"/>
    </source>
</evidence>
<evidence type="ECO:0000259" key="3">
    <source>
        <dbReference type="Pfam" id="PF25000"/>
    </source>
</evidence>
<organism evidence="4 5">
    <name type="scientific">Asanoa hainanensis</name>
    <dbReference type="NCBI Taxonomy" id="560556"/>
    <lineage>
        <taxon>Bacteria</taxon>
        <taxon>Bacillati</taxon>
        <taxon>Actinomycetota</taxon>
        <taxon>Actinomycetes</taxon>
        <taxon>Micromonosporales</taxon>
        <taxon>Micromonosporaceae</taxon>
        <taxon>Asanoa</taxon>
    </lineage>
</organism>
<proteinExistence type="predicted"/>
<evidence type="ECO:0000313" key="4">
    <source>
        <dbReference type="EMBL" id="SNT40992.1"/>
    </source>
</evidence>
<dbReference type="OrthoDB" id="580767at2"/>
<dbReference type="InterPro" id="IPR027417">
    <property type="entry name" value="P-loop_NTPase"/>
</dbReference>
<reference evidence="4 5" key="1">
    <citation type="submission" date="2017-06" db="EMBL/GenBank/DDBJ databases">
        <authorList>
            <person name="Kim H.J."/>
            <person name="Triplett B.A."/>
        </authorList>
    </citation>
    <scope>NUCLEOTIDE SEQUENCE [LARGE SCALE GENOMIC DNA]</scope>
    <source>
        <strain evidence="4 5">CGMCC 4.5593</strain>
    </source>
</reference>
<dbReference type="Pfam" id="PF13424">
    <property type="entry name" value="TPR_12"/>
    <property type="match status" value="2"/>
</dbReference>
<dbReference type="GO" id="GO:0043531">
    <property type="term" value="F:ADP binding"/>
    <property type="evidence" value="ECO:0007669"/>
    <property type="project" value="InterPro"/>
</dbReference>
<evidence type="ECO:0000256" key="1">
    <source>
        <dbReference type="SAM" id="Phobius"/>
    </source>
</evidence>
<feature type="domain" description="NB-ARC" evidence="2">
    <location>
        <begin position="100"/>
        <end position="244"/>
    </location>
</feature>
<keyword evidence="1" id="KW-0472">Membrane</keyword>
<dbReference type="Pfam" id="PF25000">
    <property type="entry name" value="DUF7779"/>
    <property type="match status" value="1"/>
</dbReference>
<dbReference type="PANTHER" id="PTHR46082:SF6">
    <property type="entry name" value="AAA+ ATPASE DOMAIN-CONTAINING PROTEIN-RELATED"/>
    <property type="match status" value="1"/>
</dbReference>
<dbReference type="InterPro" id="IPR056681">
    <property type="entry name" value="DUF7779"/>
</dbReference>
<keyword evidence="1" id="KW-0812">Transmembrane</keyword>